<name>K1SWA3_9ZZZZ</name>
<comment type="caution">
    <text evidence="1">The sequence shown here is derived from an EMBL/GenBank/DDBJ whole genome shotgun (WGS) entry which is preliminary data.</text>
</comment>
<gene>
    <name evidence="1" type="ORF">OBE_09411</name>
</gene>
<dbReference type="EMBL" id="AJWZ01006495">
    <property type="protein sequence ID" value="EKC59609.1"/>
    <property type="molecule type" value="Genomic_DNA"/>
</dbReference>
<reference evidence="1" key="1">
    <citation type="journal article" date="2013" name="Environ. Microbiol.">
        <title>Microbiota from the distal guts of lean and obese adolescents exhibit partial functional redundancy besides clear differences in community structure.</title>
        <authorList>
            <person name="Ferrer M."/>
            <person name="Ruiz A."/>
            <person name="Lanza F."/>
            <person name="Haange S.B."/>
            <person name="Oberbach A."/>
            <person name="Till H."/>
            <person name="Bargiela R."/>
            <person name="Campoy C."/>
            <person name="Segura M.T."/>
            <person name="Richter M."/>
            <person name="von Bergen M."/>
            <person name="Seifert J."/>
            <person name="Suarez A."/>
        </authorList>
    </citation>
    <scope>NUCLEOTIDE SEQUENCE</scope>
</reference>
<evidence type="ECO:0000313" key="1">
    <source>
        <dbReference type="EMBL" id="EKC59609.1"/>
    </source>
</evidence>
<sequence>MSDFSLFAVPYAYVDHSSYLADQLFVQNKITMKFKGEMVKDGSSYCIVFCKVLKRDVARFEEALERLKDKMLLLGHKDYPDACGKIAKMIEEGTKARMRK</sequence>
<dbReference type="AlphaFoldDB" id="K1SWA3"/>
<protein>
    <submittedName>
        <fullName evidence="1">Uncharacterized protein</fullName>
    </submittedName>
</protein>
<accession>K1SWA3</accession>
<organism evidence="1">
    <name type="scientific">human gut metagenome</name>
    <dbReference type="NCBI Taxonomy" id="408170"/>
    <lineage>
        <taxon>unclassified sequences</taxon>
        <taxon>metagenomes</taxon>
        <taxon>organismal metagenomes</taxon>
    </lineage>
</organism>
<proteinExistence type="predicted"/>